<sequence>MIFPAEERVQNKKAPVFCCSAVPFYRFSTQQQLQQLQQQQLFRVISRTWSEGRGKGGSVFVVAVVVVVVVVVAVVVVFVVVVVIVVFVVIVVIVVVVVAAVVVIESSGGHLSRPFGLLFCTLLLVQLIARQAVMQQQMLQPEARDVQFLPHQHLAAPSDSQRATEEGDRQDGELRRKVVFLSALIAVYCVINALVQYAFDASAIEDALAQIRAVTNFKGGPTLASLLMKSIPSVTASIAFGLLVPLCGYIGAQQNHQGMIGCFCGVNACHCCCGLMTLVSMILFLVMLSLATPGIETYLEKCDPVQCASISSNLSPQESQNKVVDCLAAGTWEGYQKRYDGPSYPSYCPKIMLKCNGDSVAKASDLRLVMLLVYVSECLVFSCTVIHTAK</sequence>
<accession>A0A813H6W0</accession>
<gene>
    <name evidence="2" type="ORF">PGLA1383_LOCUS49419</name>
</gene>
<keyword evidence="1" id="KW-1133">Transmembrane helix</keyword>
<protein>
    <submittedName>
        <fullName evidence="2">Uncharacterized protein</fullName>
    </submittedName>
</protein>
<feature type="transmembrane region" description="Helical" evidence="1">
    <location>
        <begin position="110"/>
        <end position="129"/>
    </location>
</feature>
<keyword evidence="1" id="KW-0472">Membrane</keyword>
<evidence type="ECO:0000313" key="3">
    <source>
        <dbReference type="Proteomes" id="UP000654075"/>
    </source>
</evidence>
<dbReference type="OrthoDB" id="420207at2759"/>
<feature type="transmembrane region" description="Helical" evidence="1">
    <location>
        <begin position="59"/>
        <end position="79"/>
    </location>
</feature>
<dbReference type="EMBL" id="CAJNNV010030803">
    <property type="protein sequence ID" value="CAE8633552.1"/>
    <property type="molecule type" value="Genomic_DNA"/>
</dbReference>
<feature type="transmembrane region" description="Helical" evidence="1">
    <location>
        <begin position="368"/>
        <end position="389"/>
    </location>
</feature>
<evidence type="ECO:0000313" key="2">
    <source>
        <dbReference type="EMBL" id="CAE8633552.1"/>
    </source>
</evidence>
<organism evidence="2 3">
    <name type="scientific">Polarella glacialis</name>
    <name type="common">Dinoflagellate</name>
    <dbReference type="NCBI Taxonomy" id="89957"/>
    <lineage>
        <taxon>Eukaryota</taxon>
        <taxon>Sar</taxon>
        <taxon>Alveolata</taxon>
        <taxon>Dinophyceae</taxon>
        <taxon>Suessiales</taxon>
        <taxon>Suessiaceae</taxon>
        <taxon>Polarella</taxon>
    </lineage>
</organism>
<feature type="transmembrane region" description="Helical" evidence="1">
    <location>
        <begin position="264"/>
        <end position="291"/>
    </location>
</feature>
<feature type="transmembrane region" description="Helical" evidence="1">
    <location>
        <begin position="231"/>
        <end position="252"/>
    </location>
</feature>
<keyword evidence="3" id="KW-1185">Reference proteome</keyword>
<dbReference type="Proteomes" id="UP000654075">
    <property type="component" value="Unassembled WGS sequence"/>
</dbReference>
<name>A0A813H6W0_POLGL</name>
<evidence type="ECO:0000256" key="1">
    <source>
        <dbReference type="SAM" id="Phobius"/>
    </source>
</evidence>
<keyword evidence="1" id="KW-0812">Transmembrane</keyword>
<reference evidence="2" key="1">
    <citation type="submission" date="2021-02" db="EMBL/GenBank/DDBJ databases">
        <authorList>
            <person name="Dougan E. K."/>
            <person name="Rhodes N."/>
            <person name="Thang M."/>
            <person name="Chan C."/>
        </authorList>
    </citation>
    <scope>NUCLEOTIDE SEQUENCE</scope>
</reference>
<feature type="transmembrane region" description="Helical" evidence="1">
    <location>
        <begin position="178"/>
        <end position="199"/>
    </location>
</feature>
<dbReference type="AlphaFoldDB" id="A0A813H6W0"/>
<comment type="caution">
    <text evidence="2">The sequence shown here is derived from an EMBL/GenBank/DDBJ whole genome shotgun (WGS) entry which is preliminary data.</text>
</comment>
<proteinExistence type="predicted"/>
<feature type="transmembrane region" description="Helical" evidence="1">
    <location>
        <begin position="84"/>
        <end position="104"/>
    </location>
</feature>